<organism evidence="3 4">
    <name type="scientific">Ideonella azotifigens</name>
    <dbReference type="NCBI Taxonomy" id="513160"/>
    <lineage>
        <taxon>Bacteria</taxon>
        <taxon>Pseudomonadati</taxon>
        <taxon>Pseudomonadota</taxon>
        <taxon>Betaproteobacteria</taxon>
        <taxon>Burkholderiales</taxon>
        <taxon>Sphaerotilaceae</taxon>
        <taxon>Ideonella</taxon>
    </lineage>
</organism>
<protein>
    <recommendedName>
        <fullName evidence="5">Sulfotransferase</fullName>
    </recommendedName>
</protein>
<dbReference type="InterPro" id="IPR027417">
    <property type="entry name" value="P-loop_NTPase"/>
</dbReference>
<dbReference type="PANTHER" id="PTHR12788:SF10">
    <property type="entry name" value="PROTEIN-TYROSINE SULFOTRANSFERASE"/>
    <property type="match status" value="1"/>
</dbReference>
<dbReference type="Gene3D" id="3.40.50.300">
    <property type="entry name" value="P-loop containing nucleotide triphosphate hydrolases"/>
    <property type="match status" value="1"/>
</dbReference>
<feature type="compositionally biased region" description="Basic and acidic residues" evidence="2">
    <location>
        <begin position="314"/>
        <end position="323"/>
    </location>
</feature>
<dbReference type="Proteomes" id="UP001500279">
    <property type="component" value="Unassembled WGS sequence"/>
</dbReference>
<evidence type="ECO:0000313" key="3">
    <source>
        <dbReference type="EMBL" id="GAA0760152.1"/>
    </source>
</evidence>
<evidence type="ECO:0000313" key="4">
    <source>
        <dbReference type="Proteomes" id="UP001500279"/>
    </source>
</evidence>
<reference evidence="4" key="1">
    <citation type="journal article" date="2019" name="Int. J. Syst. Evol. Microbiol.">
        <title>The Global Catalogue of Microorganisms (GCM) 10K type strain sequencing project: providing services to taxonomists for standard genome sequencing and annotation.</title>
        <authorList>
            <consortium name="The Broad Institute Genomics Platform"/>
            <consortium name="The Broad Institute Genome Sequencing Center for Infectious Disease"/>
            <person name="Wu L."/>
            <person name="Ma J."/>
        </authorList>
    </citation>
    <scope>NUCLEOTIDE SEQUENCE [LARGE SCALE GENOMIC DNA]</scope>
    <source>
        <strain evidence="4">JCM 15503</strain>
    </source>
</reference>
<feature type="region of interest" description="Disordered" evidence="2">
    <location>
        <begin position="256"/>
        <end position="323"/>
    </location>
</feature>
<dbReference type="RefSeq" id="WP_141285520.1">
    <property type="nucleotide sequence ID" value="NZ_BAAAEW010000026.1"/>
</dbReference>
<dbReference type="EMBL" id="BAAAEW010000026">
    <property type="protein sequence ID" value="GAA0760152.1"/>
    <property type="molecule type" value="Genomic_DNA"/>
</dbReference>
<feature type="compositionally biased region" description="Low complexity" evidence="2">
    <location>
        <begin position="279"/>
        <end position="294"/>
    </location>
</feature>
<sequence>MTSAASPRPSNTPFFIIGCVRSGTTMLRNILRLHPNLASPEETHFFRWSDPFGSPGYRHVVTKNPVLRRHRELDGISEAEFETMLNDSTSRADLCTRYIQRFAEVRKPTAKRWFDKSPQNAYGAAMLAGEFPRGKFLHIVRNPVNVVASLRIGKVMKMDDLVGACSYWNEAIENLALLQRAYPKRVLTLNYEAFTVSPLDGIRDVLAFLGEPFDAAHFADVVTKEVRHEDAGILTDEELAKVRSLCQTGRLMHGYGTEEEMEAERQREATRLKRREAHAAASSAPPDSMSSKPDAGPKAVRKVAAPPRATKPAAEGREAKPKA</sequence>
<evidence type="ECO:0008006" key="5">
    <source>
        <dbReference type="Google" id="ProtNLM"/>
    </source>
</evidence>
<gene>
    <name evidence="3" type="ORF">GCM10009107_42370</name>
</gene>
<accession>A0ABP3VI98</accession>
<keyword evidence="1" id="KW-0808">Transferase</keyword>
<proteinExistence type="predicted"/>
<dbReference type="PANTHER" id="PTHR12788">
    <property type="entry name" value="PROTEIN-TYROSINE SULFOTRANSFERASE 2"/>
    <property type="match status" value="1"/>
</dbReference>
<dbReference type="Pfam" id="PF13469">
    <property type="entry name" value="Sulfotransfer_3"/>
    <property type="match status" value="1"/>
</dbReference>
<comment type="caution">
    <text evidence="3">The sequence shown here is derived from an EMBL/GenBank/DDBJ whole genome shotgun (WGS) entry which is preliminary data.</text>
</comment>
<dbReference type="SUPFAM" id="SSF52540">
    <property type="entry name" value="P-loop containing nucleoside triphosphate hydrolases"/>
    <property type="match status" value="1"/>
</dbReference>
<name>A0ABP3VI98_9BURK</name>
<dbReference type="InterPro" id="IPR026634">
    <property type="entry name" value="TPST-like"/>
</dbReference>
<evidence type="ECO:0000256" key="2">
    <source>
        <dbReference type="SAM" id="MobiDB-lite"/>
    </source>
</evidence>
<evidence type="ECO:0000256" key="1">
    <source>
        <dbReference type="ARBA" id="ARBA00022679"/>
    </source>
</evidence>
<keyword evidence="4" id="KW-1185">Reference proteome</keyword>